<protein>
    <submittedName>
        <fullName evidence="2">Uncharacterized protein</fullName>
    </submittedName>
</protein>
<gene>
    <name evidence="2" type="ORF">MELIAE_LOCUS1035</name>
</gene>
<evidence type="ECO:0000256" key="1">
    <source>
        <dbReference type="SAM" id="MobiDB-lite"/>
    </source>
</evidence>
<dbReference type="EMBL" id="OV121132">
    <property type="protein sequence ID" value="CAH0546963.1"/>
    <property type="molecule type" value="Genomic_DNA"/>
</dbReference>
<feature type="compositionally biased region" description="Basic residues" evidence="1">
    <location>
        <begin position="91"/>
        <end position="106"/>
    </location>
</feature>
<feature type="compositionally biased region" description="Basic and acidic residues" evidence="1">
    <location>
        <begin position="38"/>
        <end position="56"/>
    </location>
</feature>
<feature type="region of interest" description="Disordered" evidence="1">
    <location>
        <begin position="178"/>
        <end position="202"/>
    </location>
</feature>
<keyword evidence="3" id="KW-1185">Reference proteome</keyword>
<sequence>MDSESEYDYEVDSVTEGKLLESDEDFLELDADITLEDNLDKPENKEDKPMLEDPKLKTNISNILEKKSQNQQEPQEQPRKRRYFVNPRQGSNHRKRFPSKNNHHRVQPWSSGVIPGTPVQGAMQVQLSSPVWVSTLPCIPVTQPMQAPLCDQITNRPNPHTYGNQYKNSYKKRYINERNPINNSGQNNTKTKINNPASSNCSSTEYQPEYKYLQLLEEQKKIREHLIRYKEQRRKFLQEIKEDPKEICSQKIHNNFIQNNDKPRLNFKQYNNFKVAKTPQNNFPNSTITTKQNAPSFSHTVQFVPNQNLNPSTPKSITVQVRNNKRYVKEEDTPPNIIITKTVKNTNHTFF</sequence>
<feature type="compositionally biased region" description="Polar residues" evidence="1">
    <location>
        <begin position="179"/>
        <end position="202"/>
    </location>
</feature>
<organism evidence="2 3">
    <name type="scientific">Brassicogethes aeneus</name>
    <name type="common">Rape pollen beetle</name>
    <name type="synonym">Meligethes aeneus</name>
    <dbReference type="NCBI Taxonomy" id="1431903"/>
    <lineage>
        <taxon>Eukaryota</taxon>
        <taxon>Metazoa</taxon>
        <taxon>Ecdysozoa</taxon>
        <taxon>Arthropoda</taxon>
        <taxon>Hexapoda</taxon>
        <taxon>Insecta</taxon>
        <taxon>Pterygota</taxon>
        <taxon>Neoptera</taxon>
        <taxon>Endopterygota</taxon>
        <taxon>Coleoptera</taxon>
        <taxon>Polyphaga</taxon>
        <taxon>Cucujiformia</taxon>
        <taxon>Nitidulidae</taxon>
        <taxon>Meligethinae</taxon>
        <taxon>Brassicogethes</taxon>
    </lineage>
</organism>
<dbReference type="AlphaFoldDB" id="A0A9P0ASC0"/>
<evidence type="ECO:0000313" key="2">
    <source>
        <dbReference type="EMBL" id="CAH0546963.1"/>
    </source>
</evidence>
<reference evidence="2" key="1">
    <citation type="submission" date="2021-12" db="EMBL/GenBank/DDBJ databases">
        <authorList>
            <person name="King R."/>
        </authorList>
    </citation>
    <scope>NUCLEOTIDE SEQUENCE</scope>
</reference>
<name>A0A9P0ASC0_BRAAE</name>
<proteinExistence type="predicted"/>
<evidence type="ECO:0000313" key="3">
    <source>
        <dbReference type="Proteomes" id="UP001154078"/>
    </source>
</evidence>
<dbReference type="Proteomes" id="UP001154078">
    <property type="component" value="Chromosome 1"/>
</dbReference>
<feature type="region of interest" description="Disordered" evidence="1">
    <location>
        <begin position="33"/>
        <end position="107"/>
    </location>
</feature>
<accession>A0A9P0ASC0</accession>